<keyword evidence="2 3" id="KW-0802">TPR repeat</keyword>
<dbReference type="Gene3D" id="1.25.40.10">
    <property type="entry name" value="Tetratricopeptide repeat domain"/>
    <property type="match status" value="4"/>
</dbReference>
<feature type="repeat" description="TPR" evidence="3">
    <location>
        <begin position="509"/>
        <end position="542"/>
    </location>
</feature>
<feature type="repeat" description="TPR" evidence="3">
    <location>
        <begin position="543"/>
        <end position="576"/>
    </location>
</feature>
<dbReference type="SUPFAM" id="SSF48452">
    <property type="entry name" value="TPR-like"/>
    <property type="match status" value="1"/>
</dbReference>
<feature type="repeat" description="TPR" evidence="3">
    <location>
        <begin position="407"/>
        <end position="440"/>
    </location>
</feature>
<feature type="region of interest" description="Disordered" evidence="4">
    <location>
        <begin position="293"/>
        <end position="318"/>
    </location>
</feature>
<feature type="repeat" description="TPR" evidence="3">
    <location>
        <begin position="475"/>
        <end position="508"/>
    </location>
</feature>
<gene>
    <name evidence="5" type="ORF">MSVAZ_1670</name>
</gene>
<evidence type="ECO:0000313" key="5">
    <source>
        <dbReference type="EMBL" id="AKB43939.1"/>
    </source>
</evidence>
<keyword evidence="6" id="KW-1185">Reference proteome</keyword>
<dbReference type="Pfam" id="PF00515">
    <property type="entry name" value="TPR_1"/>
    <property type="match status" value="4"/>
</dbReference>
<feature type="repeat" description="TPR" evidence="3">
    <location>
        <begin position="441"/>
        <end position="474"/>
    </location>
</feature>
<dbReference type="Pfam" id="PF13414">
    <property type="entry name" value="TPR_11"/>
    <property type="match status" value="1"/>
</dbReference>
<dbReference type="SMART" id="SM00028">
    <property type="entry name" value="TPR"/>
    <property type="match status" value="8"/>
</dbReference>
<dbReference type="GeneID" id="25419032"/>
<dbReference type="InterPro" id="IPR051685">
    <property type="entry name" value="Ycf3/AcsC/BcsC/TPR_MFPF"/>
</dbReference>
<proteinExistence type="predicted"/>
<feature type="compositionally biased region" description="Basic and acidic residues" evidence="4">
    <location>
        <begin position="302"/>
        <end position="316"/>
    </location>
</feature>
<dbReference type="HOGENOM" id="CLU_481137_0_0_2"/>
<feature type="repeat" description="TPR" evidence="3">
    <location>
        <begin position="611"/>
        <end position="644"/>
    </location>
</feature>
<dbReference type="InterPro" id="IPR019734">
    <property type="entry name" value="TPR_rpt"/>
</dbReference>
<dbReference type="AlphaFoldDB" id="A0A0E3Q3K5"/>
<dbReference type="PANTHER" id="PTHR44943">
    <property type="entry name" value="CELLULOSE SYNTHASE OPERON PROTEIN C"/>
    <property type="match status" value="1"/>
</dbReference>
<organism evidence="5 6">
    <name type="scientific">Methanosarcina vacuolata Z-761</name>
    <dbReference type="NCBI Taxonomy" id="1434123"/>
    <lineage>
        <taxon>Archaea</taxon>
        <taxon>Methanobacteriati</taxon>
        <taxon>Methanobacteriota</taxon>
        <taxon>Stenosarchaea group</taxon>
        <taxon>Methanomicrobia</taxon>
        <taxon>Methanosarcinales</taxon>
        <taxon>Methanosarcinaceae</taxon>
        <taxon>Methanosarcina</taxon>
    </lineage>
</organism>
<feature type="repeat" description="TPR" evidence="3">
    <location>
        <begin position="577"/>
        <end position="610"/>
    </location>
</feature>
<dbReference type="SUPFAM" id="SSF57850">
    <property type="entry name" value="RING/U-box"/>
    <property type="match status" value="1"/>
</dbReference>
<dbReference type="PANTHER" id="PTHR44943:SF4">
    <property type="entry name" value="TPR REPEAT-CONTAINING PROTEIN MJ0798"/>
    <property type="match status" value="1"/>
</dbReference>
<dbReference type="KEGG" id="mvc:MSVAZ_1670"/>
<dbReference type="PROSITE" id="PS50005">
    <property type="entry name" value="TPR"/>
    <property type="match status" value="7"/>
</dbReference>
<evidence type="ECO:0000256" key="4">
    <source>
        <dbReference type="SAM" id="MobiDB-lite"/>
    </source>
</evidence>
<dbReference type="Pfam" id="PF13424">
    <property type="entry name" value="TPR_12"/>
    <property type="match status" value="1"/>
</dbReference>
<evidence type="ECO:0000313" key="6">
    <source>
        <dbReference type="Proteomes" id="UP000033096"/>
    </source>
</evidence>
<dbReference type="InterPro" id="IPR011990">
    <property type="entry name" value="TPR-like_helical_dom_sf"/>
</dbReference>
<accession>A0A0E3Q3K5</accession>
<sequence>MSSHPITITRTIYDPALKNFVFDSPEEKVMPNVRKWIEKENPVIYWYILRVDNPFELLFDQWAVELYTHQALSITDAYIDGIDRRFEMRKRERDPWSDKYVLSIPRQLGIPIVGKGIRRIFFKVDINCREGLMHEYGISGKFVAEGIEAIDIPEKMFRYSCKVGEFRQIFDNNPDEASIYAEKRLLARYSSNSIQVFTNSFRMIHELYKYCHSGDIVKDDLFYKLNSLYSNFEKIPEIADKRINPLLNDGIKVLTILEEGNMSEFKSRYLRLCDSLVEQLHIEVVGTDLKANEASSPAQDLSPKRNTESMKEDSKSDNGQLRCPVCKNLIDSSNRSLLCGKCGAHFCQICESWSREERERGERPLCKKCFSAEQEKLREQMGEEEDKEKENSGTSEAEEIENFTEEAIQHFEKGLAFYKLGRYEEAIIAYEKALEIDHKHIDSWNNKGIALYCLGRYEEALQAYDQSLKIDSKSICAWNNKGITLYDLGRYEEAIIAYDHSLEIDSKSTYAWSNKGNALNKLGRYEEAIKACDTAISIDSKCDDAWNGKGIALKKLGRYEEAIIAYDKAIETGPKYIHAWNNKGIALYCLGRYEEAIITYKKALEINPKYVPAWNRKGNAFNDLGRYEEALQAYEKALEIDPKYVYAWHNKGIALENLGRHEEASACYKRAEELKNK</sequence>
<evidence type="ECO:0000256" key="3">
    <source>
        <dbReference type="PROSITE-ProRule" id="PRU00339"/>
    </source>
</evidence>
<keyword evidence="1" id="KW-0677">Repeat</keyword>
<feature type="region of interest" description="Disordered" evidence="4">
    <location>
        <begin position="377"/>
        <end position="398"/>
    </location>
</feature>
<protein>
    <submittedName>
        <fullName evidence="5">TPR domain protein, putative component of TonB system</fullName>
    </submittedName>
</protein>
<dbReference type="EMBL" id="CP009520">
    <property type="protein sequence ID" value="AKB43939.1"/>
    <property type="molecule type" value="Genomic_DNA"/>
</dbReference>
<evidence type="ECO:0000256" key="2">
    <source>
        <dbReference type="ARBA" id="ARBA00022803"/>
    </source>
</evidence>
<dbReference type="Proteomes" id="UP000033096">
    <property type="component" value="Chromosome"/>
</dbReference>
<evidence type="ECO:0000256" key="1">
    <source>
        <dbReference type="ARBA" id="ARBA00022737"/>
    </source>
</evidence>
<dbReference type="STRING" id="1434123.MSVAZ_1670"/>
<dbReference type="RefSeq" id="WP_052727932.1">
    <property type="nucleotide sequence ID" value="NZ_CP009520.1"/>
</dbReference>
<dbReference type="PATRIC" id="fig|1434123.4.peg.2016"/>
<dbReference type="PROSITE" id="PS50293">
    <property type="entry name" value="TPR_REGION"/>
    <property type="match status" value="4"/>
</dbReference>
<name>A0A0E3Q3K5_9EURY</name>
<reference evidence="5 6" key="1">
    <citation type="submission" date="2014-07" db="EMBL/GenBank/DDBJ databases">
        <title>Methanogenic archaea and the global carbon cycle.</title>
        <authorList>
            <person name="Henriksen J.R."/>
            <person name="Luke J."/>
            <person name="Reinhart S."/>
            <person name="Benedict M.N."/>
            <person name="Youngblut N.D."/>
            <person name="Metcalf M.E."/>
            <person name="Whitaker R.J."/>
            <person name="Metcalf W.W."/>
        </authorList>
    </citation>
    <scope>NUCLEOTIDE SEQUENCE [LARGE SCALE GENOMIC DNA]</scope>
    <source>
        <strain evidence="5 6">Z-761</strain>
    </source>
</reference>